<evidence type="ECO:0000313" key="3">
    <source>
        <dbReference type="EMBL" id="TRO84032.1"/>
    </source>
</evidence>
<dbReference type="InterPro" id="IPR029058">
    <property type="entry name" value="AB_hydrolase_fold"/>
</dbReference>
<evidence type="ECO:0000313" key="4">
    <source>
        <dbReference type="Proteomes" id="UP000317155"/>
    </source>
</evidence>
<name>A0A550JLE5_9BACT</name>
<dbReference type="GO" id="GO:0016020">
    <property type="term" value="C:membrane"/>
    <property type="evidence" value="ECO:0007669"/>
    <property type="project" value="TreeGrafter"/>
</dbReference>
<dbReference type="InterPro" id="IPR000073">
    <property type="entry name" value="AB_hydrolase_1"/>
</dbReference>
<dbReference type="Gene3D" id="3.40.50.1820">
    <property type="entry name" value="alpha/beta hydrolase"/>
    <property type="match status" value="1"/>
</dbReference>
<protein>
    <submittedName>
        <fullName evidence="3">Alpha/beta hydrolase</fullName>
    </submittedName>
</protein>
<evidence type="ECO:0000259" key="2">
    <source>
        <dbReference type="Pfam" id="PF12697"/>
    </source>
</evidence>
<dbReference type="OrthoDB" id="5342129at2"/>
<dbReference type="PANTHER" id="PTHR43798:SF31">
    <property type="entry name" value="AB HYDROLASE SUPERFAMILY PROTEIN YCLE"/>
    <property type="match status" value="1"/>
</dbReference>
<dbReference type="EMBL" id="VJVV01000001">
    <property type="protein sequence ID" value="TRO84032.1"/>
    <property type="molecule type" value="Genomic_DNA"/>
</dbReference>
<keyword evidence="1 3" id="KW-0378">Hydrolase</keyword>
<dbReference type="Proteomes" id="UP000317155">
    <property type="component" value="Unassembled WGS sequence"/>
</dbReference>
<dbReference type="Pfam" id="PF12697">
    <property type="entry name" value="Abhydrolase_6"/>
    <property type="match status" value="1"/>
</dbReference>
<accession>A0A550JLE5</accession>
<dbReference type="PRINTS" id="PR00111">
    <property type="entry name" value="ABHYDROLASE"/>
</dbReference>
<dbReference type="RefSeq" id="WP_092053119.1">
    <property type="nucleotide sequence ID" value="NZ_FOJJ01000001.1"/>
</dbReference>
<evidence type="ECO:0000256" key="1">
    <source>
        <dbReference type="ARBA" id="ARBA00022801"/>
    </source>
</evidence>
<comment type="caution">
    <text evidence="3">The sequence shown here is derived from an EMBL/GenBank/DDBJ whole genome shotgun (WGS) entry which is preliminary data.</text>
</comment>
<dbReference type="InterPro" id="IPR050266">
    <property type="entry name" value="AB_hydrolase_sf"/>
</dbReference>
<reference evidence="3 4" key="1">
    <citation type="submission" date="2019-07" db="EMBL/GenBank/DDBJ databases">
        <title>Insights of Desulfuromonas acetexigens electromicrobiology.</title>
        <authorList>
            <person name="Katuri K."/>
            <person name="Sapireddy V."/>
            <person name="Shaw D.R."/>
            <person name="Saikaly P."/>
        </authorList>
    </citation>
    <scope>NUCLEOTIDE SEQUENCE [LARGE SCALE GENOMIC DNA]</scope>
    <source>
        <strain evidence="3 4">2873</strain>
    </source>
</reference>
<sequence length="448" mass="48237">MSQLIKIRIFLLFLLFLTLPVQALSAVESGKVRERMVREPVFGGQVLIQEAGRKGNPPLVLIHGLGDLASGTWQGLLPKLARDYHVVTFDLPGFGRSQKQNSLYSPGNYATFVKWVVDSFVGAPPIIVGHSLGGAIALRYAGTYPESLTRLVLVDAAGVLDRRVYTKEMLGVLAENFSVPISVDSFLGNMVGGLPNPLFDLDLMLDNATLRQQLLGGDPEKIAAIALIQEDLSPYLFRIKVPTAIIWGEHDRVTPVRTGILLEANLPEATLRIIPGAGHMPMDEQPRLFAAAFSAALKGEYRAATRPVQGVQKTGRCEGTSGMVFEGDYESLEIVDCQDVHLRDIRARSVILRRSTAVFDRGEISGGDIGLRAEASTLIANGLKISAPVAVSASGSRLDLAGVHLTGEQAAVLSGGRLQLFFSVSRIDSPHGSGTIHGLREMTAGEEL</sequence>
<dbReference type="GO" id="GO:0016787">
    <property type="term" value="F:hydrolase activity"/>
    <property type="evidence" value="ECO:0007669"/>
    <property type="project" value="UniProtKB-KW"/>
</dbReference>
<proteinExistence type="predicted"/>
<dbReference type="AlphaFoldDB" id="A0A550JLE5"/>
<keyword evidence="4" id="KW-1185">Reference proteome</keyword>
<dbReference type="SUPFAM" id="SSF53474">
    <property type="entry name" value="alpha/beta-Hydrolases"/>
    <property type="match status" value="1"/>
</dbReference>
<dbReference type="PANTHER" id="PTHR43798">
    <property type="entry name" value="MONOACYLGLYCEROL LIPASE"/>
    <property type="match status" value="1"/>
</dbReference>
<organism evidence="3 4">
    <name type="scientific">Trichloromonas acetexigens</name>
    <dbReference type="NCBI Taxonomy" id="38815"/>
    <lineage>
        <taxon>Bacteria</taxon>
        <taxon>Pseudomonadati</taxon>
        <taxon>Thermodesulfobacteriota</taxon>
        <taxon>Desulfuromonadia</taxon>
        <taxon>Desulfuromonadales</taxon>
        <taxon>Trichloromonadaceae</taxon>
        <taxon>Trichloromonas</taxon>
    </lineage>
</organism>
<feature type="domain" description="AB hydrolase-1" evidence="2">
    <location>
        <begin position="59"/>
        <end position="292"/>
    </location>
</feature>
<gene>
    <name evidence="3" type="ORF">FL622_02300</name>
</gene>